<protein>
    <submittedName>
        <fullName evidence="2">Membrane protein</fullName>
    </submittedName>
</protein>
<feature type="transmembrane region" description="Helical" evidence="1">
    <location>
        <begin position="71"/>
        <end position="90"/>
    </location>
</feature>
<evidence type="ECO:0000313" key="3">
    <source>
        <dbReference type="Proteomes" id="UP000203589"/>
    </source>
</evidence>
<feature type="transmembrane region" description="Helical" evidence="1">
    <location>
        <begin position="146"/>
        <end position="165"/>
    </location>
</feature>
<proteinExistence type="predicted"/>
<feature type="transmembrane region" description="Helical" evidence="1">
    <location>
        <begin position="177"/>
        <end position="197"/>
    </location>
</feature>
<feature type="transmembrane region" description="Helical" evidence="1">
    <location>
        <begin position="234"/>
        <end position="253"/>
    </location>
</feature>
<feature type="transmembrane region" description="Helical" evidence="1">
    <location>
        <begin position="9"/>
        <end position="30"/>
    </location>
</feature>
<dbReference type="RefSeq" id="WP_094035904.1">
    <property type="nucleotide sequence ID" value="NZ_CP022540.1"/>
</dbReference>
<evidence type="ECO:0000313" key="2">
    <source>
        <dbReference type="EMBL" id="ASP22071.1"/>
    </source>
</evidence>
<feature type="transmembrane region" description="Helical" evidence="1">
    <location>
        <begin position="259"/>
        <end position="279"/>
    </location>
</feature>
<sequence length="289" mass="31612">MTGHLRSTYYMTGFVFLWAFIELMGAVLLARYSAFQVVWTRYLVHLGLMAMIFGWRAPGSLLRTRRPGFQLLRSLMMLIMPASWVFAAWMDAGRTAAGWFWSAPLMILAISALLLRERSSGAVTLAAALGGMAAVVLIAGRSVPSGWQWLPVIGMAASFGLYVVMTRSLRTEPLRANLFYTALGVFVALTPVVPFVWQPPDASDLVLFVAVGGFGLVCLWCLDRAMASAPVSDTAPLLLAQVPFIVSLGWIAGHNTPNYRTLFLVAVIIVACAIPLVRIHSKFRVSVSQ</sequence>
<dbReference type="InterPro" id="IPR037185">
    <property type="entry name" value="EmrE-like"/>
</dbReference>
<dbReference type="EMBL" id="CP022540">
    <property type="protein sequence ID" value="ASP22071.1"/>
    <property type="molecule type" value="Genomic_DNA"/>
</dbReference>
<feature type="transmembrane region" description="Helical" evidence="1">
    <location>
        <begin position="203"/>
        <end position="222"/>
    </location>
</feature>
<feature type="transmembrane region" description="Helical" evidence="1">
    <location>
        <begin position="122"/>
        <end position="140"/>
    </location>
</feature>
<name>A0A222E7Y4_9RHOB</name>
<evidence type="ECO:0000256" key="1">
    <source>
        <dbReference type="SAM" id="Phobius"/>
    </source>
</evidence>
<reference evidence="2 3" key="1">
    <citation type="submission" date="2017-07" db="EMBL/GenBank/DDBJ databases">
        <title>Genome Sequence of Antarctobacter heliothermus Strain SMS3 Isolated from a culture of the Diatom Skeletonema marinoi.</title>
        <authorList>
            <person name="Topel M."/>
            <person name="Pinder M.I.M."/>
            <person name="Johansson O.N."/>
            <person name="Kourtchenko O."/>
            <person name="Godhe A."/>
            <person name="Clarke A.K."/>
        </authorList>
    </citation>
    <scope>NUCLEOTIDE SEQUENCE [LARGE SCALE GENOMIC DNA]</scope>
    <source>
        <strain evidence="2 3">SMS3</strain>
    </source>
</reference>
<feature type="transmembrane region" description="Helical" evidence="1">
    <location>
        <begin position="42"/>
        <end position="59"/>
    </location>
</feature>
<keyword evidence="3" id="KW-1185">Reference proteome</keyword>
<feature type="transmembrane region" description="Helical" evidence="1">
    <location>
        <begin position="96"/>
        <end position="115"/>
    </location>
</feature>
<dbReference type="OrthoDB" id="9815809at2"/>
<dbReference type="AlphaFoldDB" id="A0A222E7Y4"/>
<accession>A0A222E7Y4</accession>
<keyword evidence="1" id="KW-1133">Transmembrane helix</keyword>
<organism evidence="2 3">
    <name type="scientific">Antarctobacter heliothermus</name>
    <dbReference type="NCBI Taxonomy" id="74033"/>
    <lineage>
        <taxon>Bacteria</taxon>
        <taxon>Pseudomonadati</taxon>
        <taxon>Pseudomonadota</taxon>
        <taxon>Alphaproteobacteria</taxon>
        <taxon>Rhodobacterales</taxon>
        <taxon>Roseobacteraceae</taxon>
        <taxon>Antarctobacter</taxon>
    </lineage>
</organism>
<dbReference type="Proteomes" id="UP000203589">
    <property type="component" value="Chromosome"/>
</dbReference>
<dbReference type="KEGG" id="aht:ANTHELSMS3_03441"/>
<keyword evidence="1" id="KW-0472">Membrane</keyword>
<keyword evidence="1" id="KW-0812">Transmembrane</keyword>
<gene>
    <name evidence="2" type="ORF">ANTHELSMS3_03441</name>
</gene>
<dbReference type="SUPFAM" id="SSF103481">
    <property type="entry name" value="Multidrug resistance efflux transporter EmrE"/>
    <property type="match status" value="1"/>
</dbReference>